<dbReference type="Proteomes" id="UP001054945">
    <property type="component" value="Unassembled WGS sequence"/>
</dbReference>
<name>A0AAV4SZL0_CAEEX</name>
<keyword evidence="2" id="KW-1185">Reference proteome</keyword>
<evidence type="ECO:0000313" key="2">
    <source>
        <dbReference type="Proteomes" id="UP001054945"/>
    </source>
</evidence>
<evidence type="ECO:0000313" key="1">
    <source>
        <dbReference type="EMBL" id="GIY38456.1"/>
    </source>
</evidence>
<proteinExistence type="predicted"/>
<comment type="caution">
    <text evidence="1">The sequence shown here is derived from an EMBL/GenBank/DDBJ whole genome shotgun (WGS) entry which is preliminary data.</text>
</comment>
<gene>
    <name evidence="1" type="ORF">CEXT_690671</name>
</gene>
<accession>A0AAV4SZL0</accession>
<sequence>MIYTTLSKLRRAAASYLFGRIRKKVPTMLFQIGFSLITHLYKGPACGSGPFKLERWGGLSIHLRVLFSRDDSRVCVP</sequence>
<organism evidence="1 2">
    <name type="scientific">Caerostris extrusa</name>
    <name type="common">Bark spider</name>
    <name type="synonym">Caerostris bankana</name>
    <dbReference type="NCBI Taxonomy" id="172846"/>
    <lineage>
        <taxon>Eukaryota</taxon>
        <taxon>Metazoa</taxon>
        <taxon>Ecdysozoa</taxon>
        <taxon>Arthropoda</taxon>
        <taxon>Chelicerata</taxon>
        <taxon>Arachnida</taxon>
        <taxon>Araneae</taxon>
        <taxon>Araneomorphae</taxon>
        <taxon>Entelegynae</taxon>
        <taxon>Araneoidea</taxon>
        <taxon>Araneidae</taxon>
        <taxon>Caerostris</taxon>
    </lineage>
</organism>
<dbReference type="AlphaFoldDB" id="A0AAV4SZL0"/>
<reference evidence="1 2" key="1">
    <citation type="submission" date="2021-06" db="EMBL/GenBank/DDBJ databases">
        <title>Caerostris extrusa draft genome.</title>
        <authorList>
            <person name="Kono N."/>
            <person name="Arakawa K."/>
        </authorList>
    </citation>
    <scope>NUCLEOTIDE SEQUENCE [LARGE SCALE GENOMIC DNA]</scope>
</reference>
<dbReference type="EMBL" id="BPLR01010305">
    <property type="protein sequence ID" value="GIY38456.1"/>
    <property type="molecule type" value="Genomic_DNA"/>
</dbReference>
<protein>
    <submittedName>
        <fullName evidence="1">Uncharacterized protein</fullName>
    </submittedName>
</protein>